<organism evidence="2 6">
    <name type="scientific">Synechococcus phage ACG-2014e</name>
    <dbReference type="NCBI Taxonomy" id="1493510"/>
    <lineage>
        <taxon>Viruses</taxon>
        <taxon>Duplodnaviria</taxon>
        <taxon>Heunggongvirae</taxon>
        <taxon>Uroviricota</taxon>
        <taxon>Caudoviricetes</taxon>
        <taxon>Pantevenvirales</taxon>
        <taxon>Kyanoviridae</taxon>
        <taxon>Chalconvirus</taxon>
        <taxon>Chalconvirus acg2014e</taxon>
    </lineage>
</organism>
<dbReference type="EMBL" id="KJ019156">
    <property type="protein sequence ID" value="AIX45008.1"/>
    <property type="molecule type" value="Genomic_DNA"/>
</dbReference>
<sequence>MASLTVATCSPSQWCSIPVWGGTNERVANDQEKGYSPVTGEIMYVRDKRKVAVYNGEFWSV</sequence>
<dbReference type="KEGG" id="vg:24172233"/>
<evidence type="ECO:0000313" key="2">
    <source>
        <dbReference type="EMBL" id="AIX29769.1"/>
    </source>
</evidence>
<dbReference type="EMBL" id="KJ019054">
    <property type="protein sequence ID" value="AIX20554.1"/>
    <property type="molecule type" value="Genomic_DNA"/>
</dbReference>
<evidence type="ECO:0000313" key="5">
    <source>
        <dbReference type="Proteomes" id="UP000185283"/>
    </source>
</evidence>
<dbReference type="RefSeq" id="YP_009134591.1">
    <property type="nucleotide sequence ID" value="NC_026928.1"/>
</dbReference>
<dbReference type="Proteomes" id="UP000185284">
    <property type="component" value="Segment"/>
</dbReference>
<dbReference type="EMBL" id="KJ019094">
    <property type="protein sequence ID" value="AIX29769.1"/>
    <property type="molecule type" value="Genomic_DNA"/>
</dbReference>
<evidence type="ECO:0000313" key="6">
    <source>
        <dbReference type="Proteomes" id="UP000185284"/>
    </source>
</evidence>
<proteinExistence type="predicted"/>
<protein>
    <submittedName>
        <fullName evidence="2">Uncharacterized protein</fullName>
    </submittedName>
</protein>
<reference evidence="4 5" key="1">
    <citation type="submission" date="2013-12" db="EMBL/GenBank/DDBJ databases">
        <title>Ecological redundancy of diverse viral populations within a natural community.</title>
        <authorList>
            <person name="Gregory A.C."/>
            <person name="LaButti K."/>
            <person name="Copeland A."/>
            <person name="Woyke T."/>
            <person name="Sullivan M.B."/>
        </authorList>
    </citation>
    <scope>NUCLEOTIDE SEQUENCE [LARGE SCALE GENOMIC DNA]</scope>
    <source>
        <strain evidence="3">Syn7803C2</strain>
        <strain evidence="1">Syn7803C85</strain>
        <strain evidence="2">Syn7803US33</strain>
    </source>
</reference>
<accession>A0A0E3FMV9</accession>
<dbReference type="Proteomes" id="UP000185283">
    <property type="component" value="Segment"/>
</dbReference>
<gene>
    <name evidence="3" type="ORF">Syn7803C2_89</name>
    <name evidence="1" type="ORF">Syn7803C85_91</name>
    <name evidence="2" type="ORF">Syn7803US33_88</name>
</gene>
<keyword evidence="5" id="KW-1185">Reference proteome</keyword>
<dbReference type="GeneID" id="24172233"/>
<evidence type="ECO:0000313" key="4">
    <source>
        <dbReference type="Proteomes" id="UP000033005"/>
    </source>
</evidence>
<name>A0A0E3FMV9_9CAUD</name>
<dbReference type="Proteomes" id="UP000033005">
    <property type="component" value="Segment"/>
</dbReference>
<evidence type="ECO:0000313" key="3">
    <source>
        <dbReference type="EMBL" id="AIX45008.1"/>
    </source>
</evidence>
<evidence type="ECO:0000313" key="1">
    <source>
        <dbReference type="EMBL" id="AIX20554.1"/>
    </source>
</evidence>